<dbReference type="CDD" id="cd03230">
    <property type="entry name" value="ABC_DR_subfamily_A"/>
    <property type="match status" value="1"/>
</dbReference>
<dbReference type="Pfam" id="PF00005">
    <property type="entry name" value="ABC_tran"/>
    <property type="match status" value="1"/>
</dbReference>
<evidence type="ECO:0000256" key="3">
    <source>
        <dbReference type="ARBA" id="ARBA00022458"/>
    </source>
</evidence>
<keyword evidence="6 9" id="KW-0067">ATP-binding</keyword>
<keyword evidence="2" id="KW-0813">Transport</keyword>
<dbReference type="PANTHER" id="PTHR42711:SF5">
    <property type="entry name" value="ABC TRANSPORTER ATP-BINDING PROTEIN NATA"/>
    <property type="match status" value="1"/>
</dbReference>
<dbReference type="RefSeq" id="WP_341373085.1">
    <property type="nucleotide sequence ID" value="NZ_JBBUTF010000004.1"/>
</dbReference>
<comment type="caution">
    <text evidence="9">The sequence shown here is derived from an EMBL/GenBank/DDBJ whole genome shotgun (WGS) entry which is preliminary data.</text>
</comment>
<evidence type="ECO:0000256" key="7">
    <source>
        <dbReference type="SAM" id="MobiDB-lite"/>
    </source>
</evidence>
<dbReference type="InterPro" id="IPR027417">
    <property type="entry name" value="P-loop_NTPase"/>
</dbReference>
<dbReference type="InterPro" id="IPR017871">
    <property type="entry name" value="ABC_transporter-like_CS"/>
</dbReference>
<keyword evidence="4" id="KW-1003">Cell membrane</keyword>
<dbReference type="SMART" id="SM00382">
    <property type="entry name" value="AAA"/>
    <property type="match status" value="1"/>
</dbReference>
<keyword evidence="5" id="KW-0547">Nucleotide-binding</keyword>
<dbReference type="EMBL" id="JBBUTF010000004">
    <property type="protein sequence ID" value="MEK8025300.1"/>
    <property type="molecule type" value="Genomic_DNA"/>
</dbReference>
<gene>
    <name evidence="9" type="ORF">AACH11_04905</name>
</gene>
<evidence type="ECO:0000256" key="4">
    <source>
        <dbReference type="ARBA" id="ARBA00022475"/>
    </source>
</evidence>
<dbReference type="PANTHER" id="PTHR42711">
    <property type="entry name" value="ABC TRANSPORTER ATP-BINDING PROTEIN"/>
    <property type="match status" value="1"/>
</dbReference>
<dbReference type="InterPro" id="IPR022467">
    <property type="entry name" value="ABC_transprt_ATP-bd_su_PQQ"/>
</dbReference>
<proteinExistence type="inferred from homology"/>
<protein>
    <submittedName>
        <fullName evidence="9">ABC transporter ATP-binding protein</fullName>
    </submittedName>
</protein>
<dbReference type="InterPro" id="IPR003439">
    <property type="entry name" value="ABC_transporter-like_ATP-bd"/>
</dbReference>
<dbReference type="InterPro" id="IPR003593">
    <property type="entry name" value="AAA+_ATPase"/>
</dbReference>
<dbReference type="NCBIfam" id="TIGR03864">
    <property type="entry name" value="PQQ_ABC_ATP"/>
    <property type="match status" value="1"/>
</dbReference>
<feature type="domain" description="ABC transporter" evidence="8">
    <location>
        <begin position="35"/>
        <end position="265"/>
    </location>
</feature>
<dbReference type="GO" id="GO:0005524">
    <property type="term" value="F:ATP binding"/>
    <property type="evidence" value="ECO:0007669"/>
    <property type="project" value="UniProtKB-KW"/>
</dbReference>
<comment type="similarity">
    <text evidence="1">Belongs to the ABC transporter superfamily.</text>
</comment>
<dbReference type="SUPFAM" id="SSF52540">
    <property type="entry name" value="P-loop containing nucleoside triphosphate hydrolases"/>
    <property type="match status" value="1"/>
</dbReference>
<evidence type="ECO:0000313" key="10">
    <source>
        <dbReference type="Proteomes" id="UP001368500"/>
    </source>
</evidence>
<dbReference type="Gene3D" id="3.40.50.300">
    <property type="entry name" value="P-loop containing nucleotide triphosphate hydrolases"/>
    <property type="match status" value="1"/>
</dbReference>
<dbReference type="Proteomes" id="UP001368500">
    <property type="component" value="Unassembled WGS sequence"/>
</dbReference>
<keyword evidence="4" id="KW-0472">Membrane</keyword>
<sequence>MNLAPPTDPVTDAHAEAHAQGRTAPSPAGEGTARLRIEGLTKRYGSRTALDGLSLQLQAGEMTALLGPNGAGKSTLFQVLTGLFAADAGDVQVDALSLRRQPVAALRRIGVVFQQMSLDLDLSIERNLRFHCDLHGLPAALAATRITTGLSAVGLQAERGRTVRELSGGNRRKVELARALLHQPALVLMDEPTVGLDPQSRRELLATIRADVASRSSSVLWATHLVEEAEAADRVIVLHRGRLLADGRPAQVAQALGGGTLEEAFIRATAR</sequence>
<accession>A0ABU9B602</accession>
<evidence type="ECO:0000256" key="2">
    <source>
        <dbReference type="ARBA" id="ARBA00022448"/>
    </source>
</evidence>
<evidence type="ECO:0000259" key="8">
    <source>
        <dbReference type="PROSITE" id="PS50893"/>
    </source>
</evidence>
<keyword evidence="10" id="KW-1185">Reference proteome</keyword>
<dbReference type="PROSITE" id="PS00211">
    <property type="entry name" value="ABC_TRANSPORTER_1"/>
    <property type="match status" value="1"/>
</dbReference>
<evidence type="ECO:0000256" key="5">
    <source>
        <dbReference type="ARBA" id="ARBA00022741"/>
    </source>
</evidence>
<organism evidence="9 10">
    <name type="scientific">Pseudaquabacterium rugosum</name>
    <dbReference type="NCBI Taxonomy" id="2984194"/>
    <lineage>
        <taxon>Bacteria</taxon>
        <taxon>Pseudomonadati</taxon>
        <taxon>Pseudomonadota</taxon>
        <taxon>Betaproteobacteria</taxon>
        <taxon>Burkholderiales</taxon>
        <taxon>Sphaerotilaceae</taxon>
        <taxon>Pseudaquabacterium</taxon>
    </lineage>
</organism>
<name>A0ABU9B602_9BURK</name>
<evidence type="ECO:0000256" key="6">
    <source>
        <dbReference type="ARBA" id="ARBA00022840"/>
    </source>
</evidence>
<evidence type="ECO:0000256" key="1">
    <source>
        <dbReference type="ARBA" id="ARBA00005417"/>
    </source>
</evidence>
<keyword evidence="3" id="KW-0536">Nodulation</keyword>
<dbReference type="InterPro" id="IPR050763">
    <property type="entry name" value="ABC_transporter_ATP-binding"/>
</dbReference>
<reference evidence="9 10" key="1">
    <citation type="submission" date="2024-04" db="EMBL/GenBank/DDBJ databases">
        <title>Novel species of the genus Ideonella isolated from streams.</title>
        <authorList>
            <person name="Lu H."/>
        </authorList>
    </citation>
    <scope>NUCLEOTIDE SEQUENCE [LARGE SCALE GENOMIC DNA]</scope>
    <source>
        <strain evidence="9 10">BYS139W</strain>
    </source>
</reference>
<evidence type="ECO:0000313" key="9">
    <source>
        <dbReference type="EMBL" id="MEK8025300.1"/>
    </source>
</evidence>
<feature type="region of interest" description="Disordered" evidence="7">
    <location>
        <begin position="1"/>
        <end position="31"/>
    </location>
</feature>
<dbReference type="PROSITE" id="PS50893">
    <property type="entry name" value="ABC_TRANSPORTER_2"/>
    <property type="match status" value="1"/>
</dbReference>